<dbReference type="GO" id="GO:0005737">
    <property type="term" value="C:cytoplasm"/>
    <property type="evidence" value="ECO:0007669"/>
    <property type="project" value="UniProtKB-ARBA"/>
</dbReference>
<dbReference type="InterPro" id="IPR008978">
    <property type="entry name" value="HSP20-like_chaperone"/>
</dbReference>
<evidence type="ECO:0000259" key="2">
    <source>
        <dbReference type="PROSITE" id="PS51203"/>
    </source>
</evidence>
<evidence type="ECO:0000256" key="1">
    <source>
        <dbReference type="SAM" id="MobiDB-lite"/>
    </source>
</evidence>
<dbReference type="Pfam" id="PF04969">
    <property type="entry name" value="CS"/>
    <property type="match status" value="1"/>
</dbReference>
<dbReference type="FunFam" id="2.60.40.790:FF:000012">
    <property type="entry name" value="SGT1 homolog, MIS12 kinetochore complex assembly cochaperone"/>
    <property type="match status" value="1"/>
</dbReference>
<dbReference type="STRING" id="246437.L9LFK4"/>
<dbReference type="EMBL" id="KB320400">
    <property type="protein sequence ID" value="ELW72632.1"/>
    <property type="molecule type" value="Genomic_DNA"/>
</dbReference>
<dbReference type="Proteomes" id="UP000011518">
    <property type="component" value="Unassembled WGS sequence"/>
</dbReference>
<evidence type="ECO:0000313" key="3">
    <source>
        <dbReference type="EMBL" id="ELW72632.1"/>
    </source>
</evidence>
<gene>
    <name evidence="3" type="ORF">TREES_T100001392</name>
</gene>
<sequence length="265" mass="30114">MAAAAAGPAPAQRFFQSFSDALMEADPQAALEELTKALEQKSESQVIITLMIKNVQKNDVNVEFSEKELSASVDLPSGEDYNLKLRLLYPIIPVQSIFKVLSTKIEVKMKKTEADIKIKNAESWKSLGKPVKTSGVMKSSDELFNQFRKAAIEKEVKARTQELMRKHPETNTKEPKTSQENQRDLGNGLVLESFTNKTQNKCQGEEQKEHQQSLEAQDQCKLWLLKGRNLAKEKEQERRRREAMAGTIDMTLQSDIMTMFENNFD</sequence>
<feature type="domain" description="CS" evidence="2">
    <location>
        <begin position="31"/>
        <end position="128"/>
    </location>
</feature>
<reference evidence="4" key="1">
    <citation type="submission" date="2012-07" db="EMBL/GenBank/DDBJ databases">
        <title>Genome of the Chinese tree shrew, a rising model animal genetically related to primates.</title>
        <authorList>
            <person name="Zhang G."/>
            <person name="Fan Y."/>
            <person name="Yao Y."/>
            <person name="Huang Z."/>
        </authorList>
    </citation>
    <scope>NUCLEOTIDE SEQUENCE [LARGE SCALE GENOMIC DNA]</scope>
</reference>
<dbReference type="SUPFAM" id="SSF49764">
    <property type="entry name" value="HSP20-like chaperones"/>
    <property type="match status" value="1"/>
</dbReference>
<name>L9LFK4_TUPCH</name>
<dbReference type="PROSITE" id="PS51203">
    <property type="entry name" value="CS"/>
    <property type="match status" value="1"/>
</dbReference>
<reference evidence="4" key="2">
    <citation type="journal article" date="2013" name="Nat. Commun.">
        <title>Genome of the Chinese tree shrew.</title>
        <authorList>
            <person name="Fan Y."/>
            <person name="Huang Z.Y."/>
            <person name="Cao C.C."/>
            <person name="Chen C.S."/>
            <person name="Chen Y.X."/>
            <person name="Fan D.D."/>
            <person name="He J."/>
            <person name="Hou H.L."/>
            <person name="Hu L."/>
            <person name="Hu X.T."/>
            <person name="Jiang X.T."/>
            <person name="Lai R."/>
            <person name="Lang Y.S."/>
            <person name="Liang B."/>
            <person name="Liao S.G."/>
            <person name="Mu D."/>
            <person name="Ma Y.Y."/>
            <person name="Niu Y.Y."/>
            <person name="Sun X.Q."/>
            <person name="Xia J.Q."/>
            <person name="Xiao J."/>
            <person name="Xiong Z.Q."/>
            <person name="Xu L."/>
            <person name="Yang L."/>
            <person name="Zhang Y."/>
            <person name="Zhao W."/>
            <person name="Zhao X.D."/>
            <person name="Zheng Y.T."/>
            <person name="Zhou J.M."/>
            <person name="Zhu Y.B."/>
            <person name="Zhang G.J."/>
            <person name="Wang J."/>
            <person name="Yao Y.G."/>
        </authorList>
    </citation>
    <scope>NUCLEOTIDE SEQUENCE [LARGE SCALE GENOMIC DNA]</scope>
</reference>
<dbReference type="GO" id="GO:0051087">
    <property type="term" value="F:protein-folding chaperone binding"/>
    <property type="evidence" value="ECO:0007669"/>
    <property type="project" value="InterPro"/>
</dbReference>
<dbReference type="AlphaFoldDB" id="L9LFK4"/>
<dbReference type="InterPro" id="IPR031354">
    <property type="entry name" value="BRD4_CDT"/>
</dbReference>
<proteinExistence type="predicted"/>
<accession>L9LFK4</accession>
<protein>
    <submittedName>
        <fullName evidence="3">Bromodomain testis-specific protein</fullName>
    </submittedName>
</protein>
<dbReference type="InterPro" id="IPR044563">
    <property type="entry name" value="Sgt1-like"/>
</dbReference>
<dbReference type="PANTHER" id="PTHR45862">
    <property type="entry name" value="PROTEIN SGT1 HOMOLOG"/>
    <property type="match status" value="1"/>
</dbReference>
<feature type="region of interest" description="Disordered" evidence="1">
    <location>
        <begin position="163"/>
        <end position="183"/>
    </location>
</feature>
<dbReference type="InterPro" id="IPR007052">
    <property type="entry name" value="CS_dom"/>
</dbReference>
<keyword evidence="4" id="KW-1185">Reference proteome</keyword>
<dbReference type="Gene3D" id="2.60.40.790">
    <property type="match status" value="1"/>
</dbReference>
<dbReference type="InParanoid" id="L9LFK4"/>
<evidence type="ECO:0000313" key="4">
    <source>
        <dbReference type="Proteomes" id="UP000011518"/>
    </source>
</evidence>
<organism evidence="3 4">
    <name type="scientific">Tupaia chinensis</name>
    <name type="common">Chinese tree shrew</name>
    <name type="synonym">Tupaia belangeri chinensis</name>
    <dbReference type="NCBI Taxonomy" id="246437"/>
    <lineage>
        <taxon>Eukaryota</taxon>
        <taxon>Metazoa</taxon>
        <taxon>Chordata</taxon>
        <taxon>Craniata</taxon>
        <taxon>Vertebrata</taxon>
        <taxon>Euteleostomi</taxon>
        <taxon>Mammalia</taxon>
        <taxon>Eutheria</taxon>
        <taxon>Euarchontoglires</taxon>
        <taxon>Scandentia</taxon>
        <taxon>Tupaiidae</taxon>
        <taxon>Tupaia</taxon>
    </lineage>
</organism>
<dbReference type="Pfam" id="PF17105">
    <property type="entry name" value="BRD4_CDT"/>
    <property type="match status" value="1"/>
</dbReference>